<sequence>MSVRTIPAQHLIVCDRCGGEATISDIRLVPDEWITIEKTRNGGTLNYYALCPGCVPAFNDLFKKPSATGRRTLASTEIER</sequence>
<accession>A0A1M5NKE3</accession>
<dbReference type="OrthoDB" id="7236134at2"/>
<dbReference type="Proteomes" id="UP000189796">
    <property type="component" value="Chromosome I"/>
</dbReference>
<evidence type="ECO:0000313" key="2">
    <source>
        <dbReference type="Proteomes" id="UP000189796"/>
    </source>
</evidence>
<reference evidence="1 2" key="1">
    <citation type="submission" date="2016-11" db="EMBL/GenBank/DDBJ databases">
        <authorList>
            <person name="Jaros S."/>
            <person name="Januszkiewicz K."/>
            <person name="Wedrychowicz H."/>
        </authorList>
    </citation>
    <scope>NUCLEOTIDE SEQUENCE [LARGE SCALE GENOMIC DNA]</scope>
    <source>
        <strain evidence="1 2">GAS138</strain>
    </source>
</reference>
<protein>
    <submittedName>
        <fullName evidence="1">Uncharacterized protein</fullName>
    </submittedName>
</protein>
<evidence type="ECO:0000313" key="1">
    <source>
        <dbReference type="EMBL" id="SHG90056.1"/>
    </source>
</evidence>
<proteinExistence type="predicted"/>
<dbReference type="AlphaFoldDB" id="A0A1M5NKE3"/>
<gene>
    <name evidence="1" type="ORF">SAMN05443248_3031</name>
</gene>
<dbReference type="EMBL" id="LT670817">
    <property type="protein sequence ID" value="SHG90056.1"/>
    <property type="molecule type" value="Genomic_DNA"/>
</dbReference>
<name>A0A1M5NKE3_9BRAD</name>
<dbReference type="RefSeq" id="WP_079601980.1">
    <property type="nucleotide sequence ID" value="NZ_LT670817.1"/>
</dbReference>
<organism evidence="1 2">
    <name type="scientific">Bradyrhizobium erythrophlei</name>
    <dbReference type="NCBI Taxonomy" id="1437360"/>
    <lineage>
        <taxon>Bacteria</taxon>
        <taxon>Pseudomonadati</taxon>
        <taxon>Pseudomonadota</taxon>
        <taxon>Alphaproteobacteria</taxon>
        <taxon>Hyphomicrobiales</taxon>
        <taxon>Nitrobacteraceae</taxon>
        <taxon>Bradyrhizobium</taxon>
    </lineage>
</organism>